<dbReference type="GO" id="GO:0016779">
    <property type="term" value="F:nucleotidyltransferase activity"/>
    <property type="evidence" value="ECO:0007669"/>
    <property type="project" value="UniProtKB-KW"/>
</dbReference>
<dbReference type="GO" id="GO:0008641">
    <property type="term" value="F:ubiquitin-like modifier activating enzyme activity"/>
    <property type="evidence" value="ECO:0007669"/>
    <property type="project" value="InterPro"/>
</dbReference>
<accession>A0A6G2DGX2</accession>
<comment type="caution">
    <text evidence="2">The sequence shown here is derived from an EMBL/GenBank/DDBJ whole genome shotgun (WGS) entry which is preliminary data.</text>
</comment>
<keyword evidence="2" id="KW-0808">Transferase</keyword>
<dbReference type="EMBL" id="WNHQ01002316">
    <property type="protein sequence ID" value="MTV75552.1"/>
    <property type="molecule type" value="Genomic_DNA"/>
</dbReference>
<organism evidence="2 3">
    <name type="scientific">Streptococcus pneumoniae</name>
    <dbReference type="NCBI Taxonomy" id="1313"/>
    <lineage>
        <taxon>Bacteria</taxon>
        <taxon>Bacillati</taxon>
        <taxon>Bacillota</taxon>
        <taxon>Bacilli</taxon>
        <taxon>Lactobacillales</taxon>
        <taxon>Streptococcaceae</taxon>
        <taxon>Streptococcus</taxon>
    </lineage>
</organism>
<feature type="non-terminal residue" evidence="2">
    <location>
        <position position="1"/>
    </location>
</feature>
<dbReference type="SUPFAM" id="SSF69572">
    <property type="entry name" value="Activating enzymes of the ubiquitin-like proteins"/>
    <property type="match status" value="1"/>
</dbReference>
<protein>
    <submittedName>
        <fullName evidence="2">ThiF family adenylyltransferase</fullName>
    </submittedName>
</protein>
<name>A0A6G2DGX2_STREE</name>
<sequence>AIGVRDIICIDGDKIELDNLTRQILYTPGDIEKNLFKVSALESRIKD</sequence>
<dbReference type="Gene3D" id="3.40.50.720">
    <property type="entry name" value="NAD(P)-binding Rossmann-like Domain"/>
    <property type="match status" value="1"/>
</dbReference>
<dbReference type="Pfam" id="PF00899">
    <property type="entry name" value="ThiF"/>
    <property type="match status" value="1"/>
</dbReference>
<dbReference type="InterPro" id="IPR000594">
    <property type="entry name" value="ThiF_NAD_FAD-bd"/>
</dbReference>
<proteinExistence type="predicted"/>
<evidence type="ECO:0000313" key="3">
    <source>
        <dbReference type="Proteomes" id="UP000483094"/>
    </source>
</evidence>
<evidence type="ECO:0000259" key="1">
    <source>
        <dbReference type="Pfam" id="PF00899"/>
    </source>
</evidence>
<dbReference type="InterPro" id="IPR035985">
    <property type="entry name" value="Ubiquitin-activating_enz"/>
</dbReference>
<keyword evidence="2" id="KW-0548">Nucleotidyltransferase</keyword>
<feature type="domain" description="THIF-type NAD/FAD binding fold" evidence="1">
    <location>
        <begin position="2"/>
        <end position="46"/>
    </location>
</feature>
<dbReference type="AlphaFoldDB" id="A0A6G2DGX2"/>
<dbReference type="Proteomes" id="UP000483094">
    <property type="component" value="Unassembled WGS sequence"/>
</dbReference>
<reference evidence="2 3" key="1">
    <citation type="submission" date="2019-11" db="EMBL/GenBank/DDBJ databases">
        <title>Growth characteristics of pneumococcus vary with the chemical composition of the capsule and with environmental conditions.</title>
        <authorList>
            <person name="Tothpal A."/>
            <person name="Desobry K."/>
            <person name="Joshi S."/>
            <person name="Wyllie A.L."/>
            <person name="Weinberger D.M."/>
        </authorList>
    </citation>
    <scope>NUCLEOTIDE SEQUENCE [LARGE SCALE GENOMIC DNA]</scope>
    <source>
        <strain evidence="3">pnumococcus19F</strain>
    </source>
</reference>
<gene>
    <name evidence="2" type="ORF">GM540_16585</name>
</gene>
<evidence type="ECO:0000313" key="2">
    <source>
        <dbReference type="EMBL" id="MTV75552.1"/>
    </source>
</evidence>